<dbReference type="InterPro" id="IPR013120">
    <property type="entry name" value="FAR_NAD-bd"/>
</dbReference>
<evidence type="ECO:0000256" key="3">
    <source>
        <dbReference type="ARBA" id="ARBA00022516"/>
    </source>
</evidence>
<organism evidence="13 14">
    <name type="scientific">Euphydryas editha</name>
    <name type="common">Edith's checkerspot</name>
    <dbReference type="NCBI Taxonomy" id="104508"/>
    <lineage>
        <taxon>Eukaryota</taxon>
        <taxon>Metazoa</taxon>
        <taxon>Ecdysozoa</taxon>
        <taxon>Arthropoda</taxon>
        <taxon>Hexapoda</taxon>
        <taxon>Insecta</taxon>
        <taxon>Pterygota</taxon>
        <taxon>Neoptera</taxon>
        <taxon>Endopterygota</taxon>
        <taxon>Lepidoptera</taxon>
        <taxon>Glossata</taxon>
        <taxon>Ditrysia</taxon>
        <taxon>Papilionoidea</taxon>
        <taxon>Nymphalidae</taxon>
        <taxon>Nymphalinae</taxon>
        <taxon>Euphydryas</taxon>
    </lineage>
</organism>
<name>A0AAU9UQP1_EUPED</name>
<dbReference type="Gene3D" id="3.40.50.720">
    <property type="entry name" value="NAD(P)-binding Rossmann-like Domain"/>
    <property type="match status" value="1"/>
</dbReference>
<evidence type="ECO:0000256" key="2">
    <source>
        <dbReference type="ARBA" id="ARBA00005928"/>
    </source>
</evidence>
<keyword evidence="8 10" id="KW-0472">Membrane</keyword>
<keyword evidence="6 10" id="KW-1133">Transmembrane helix</keyword>
<evidence type="ECO:0000259" key="11">
    <source>
        <dbReference type="Pfam" id="PF03015"/>
    </source>
</evidence>
<gene>
    <name evidence="13" type="ORF">EEDITHA_LOCUS16578</name>
</gene>
<dbReference type="EC" id="1.2.1.84" evidence="10"/>
<keyword evidence="7 10" id="KW-0443">Lipid metabolism</keyword>
<dbReference type="GO" id="GO:0035336">
    <property type="term" value="P:long-chain fatty-acyl-CoA metabolic process"/>
    <property type="evidence" value="ECO:0007669"/>
    <property type="project" value="TreeGrafter"/>
</dbReference>
<feature type="domain" description="Thioester reductase (TE)" evidence="12">
    <location>
        <begin position="45"/>
        <end position="319"/>
    </location>
</feature>
<evidence type="ECO:0000256" key="8">
    <source>
        <dbReference type="ARBA" id="ARBA00023136"/>
    </source>
</evidence>
<dbReference type="GO" id="GO:0102965">
    <property type="term" value="F:alcohol-forming long-chain fatty acyl-CoA reductase activity"/>
    <property type="evidence" value="ECO:0007669"/>
    <property type="project" value="UniProtKB-EC"/>
</dbReference>
<feature type="domain" description="Fatty acyl-CoA reductase C-terminal" evidence="11">
    <location>
        <begin position="392"/>
        <end position="484"/>
    </location>
</feature>
<dbReference type="InterPro" id="IPR033640">
    <property type="entry name" value="FAR_C"/>
</dbReference>
<evidence type="ECO:0000256" key="7">
    <source>
        <dbReference type="ARBA" id="ARBA00023098"/>
    </source>
</evidence>
<dbReference type="CDD" id="cd05236">
    <property type="entry name" value="FAR-N_SDR_e"/>
    <property type="match status" value="1"/>
</dbReference>
<dbReference type="Pfam" id="PF03015">
    <property type="entry name" value="Sterile"/>
    <property type="match status" value="1"/>
</dbReference>
<evidence type="ECO:0000259" key="12">
    <source>
        <dbReference type="Pfam" id="PF07993"/>
    </source>
</evidence>
<comment type="function">
    <text evidence="10">Catalyzes the reduction of fatty acyl-CoA to fatty alcohols.</text>
</comment>
<keyword evidence="4 10" id="KW-0812">Transmembrane</keyword>
<dbReference type="InterPro" id="IPR026055">
    <property type="entry name" value="FAR"/>
</dbReference>
<keyword evidence="3 10" id="KW-0444">Lipid biosynthesis</keyword>
<dbReference type="AlphaFoldDB" id="A0AAU9UQP1"/>
<protein>
    <recommendedName>
        <fullName evidence="10">Fatty acyl-CoA reductase</fullName>
        <ecNumber evidence="10">1.2.1.84</ecNumber>
    </recommendedName>
</protein>
<dbReference type="Pfam" id="PF07993">
    <property type="entry name" value="NAD_binding_4"/>
    <property type="match status" value="1"/>
</dbReference>
<accession>A0AAU9UQP1</accession>
<evidence type="ECO:0000256" key="6">
    <source>
        <dbReference type="ARBA" id="ARBA00022989"/>
    </source>
</evidence>
<reference evidence="13" key="1">
    <citation type="submission" date="2022-03" db="EMBL/GenBank/DDBJ databases">
        <authorList>
            <person name="Tunstrom K."/>
        </authorList>
    </citation>
    <scope>NUCLEOTIDE SEQUENCE</scope>
</reference>
<dbReference type="PANTHER" id="PTHR11011">
    <property type="entry name" value="MALE STERILITY PROTEIN 2-RELATED"/>
    <property type="match status" value="1"/>
</dbReference>
<dbReference type="GO" id="GO:0016020">
    <property type="term" value="C:membrane"/>
    <property type="evidence" value="ECO:0007669"/>
    <property type="project" value="UniProtKB-SubCell"/>
</dbReference>
<dbReference type="GO" id="GO:0080019">
    <property type="term" value="F:alcohol-forming very long-chain fatty acyl-CoA reductase activity"/>
    <property type="evidence" value="ECO:0007669"/>
    <property type="project" value="InterPro"/>
</dbReference>
<dbReference type="Proteomes" id="UP001153954">
    <property type="component" value="Unassembled WGS sequence"/>
</dbReference>
<dbReference type="GO" id="GO:0005777">
    <property type="term" value="C:peroxisome"/>
    <property type="evidence" value="ECO:0007669"/>
    <property type="project" value="TreeGrafter"/>
</dbReference>
<dbReference type="CDD" id="cd09071">
    <property type="entry name" value="FAR_C"/>
    <property type="match status" value="1"/>
</dbReference>
<sequence length="547" mass="63332">MKYNEIDVIEYVEEKSKESMEIINKANSRGDSEVQKFYDGAVVFITGASGFIGKQLIEKLIRSTNVKKIYVLLRPKKGKNINERLVKILDDPLYLELHKENPSFVDKIVAIKGDVSENNLGIDEKSWSILTDEVNFVFHSAATINFVEKIKLATYTNVRGTREMIKLAKSCKHIKSVVHISTAYSNATTSRIKQEVKEEFYESPIPPDALIELSESLDEDILESMCAPFLKEWANSYTLTKAVAENLVRREKDLPICVVRPTIVIAAYKEPKAGWIDMKNAFGASGILVGLSLGATHVTLADEEIFLDFVPVDYVNNIILVASWKNYLRHQINEKDKKVYAITSTRNPFKWGTFKNIFYNEGRQFASAKAIWYCFGFQTSIKPLYIFLSWLLHFIPALIIDGCCMLVGKKPRLYKVYQMVEKLTAIFEYFTIKEWFFEDKNTLNLYNELSATDKVLYNFDVTTVNTRENVLSWLYGVKKYIIKDNMDQKEYAMKKQFWLKIVHYTIFPIYLFTLYKLVCFIFIFIYKVICFLYFNSGITIAREEISI</sequence>
<comment type="subcellular location">
    <subcellularLocation>
        <location evidence="1">Membrane</location>
        <topology evidence="1">Multi-pass membrane protein</topology>
    </subcellularLocation>
</comment>
<comment type="similarity">
    <text evidence="2 10">Belongs to the fatty acyl-CoA reductase family.</text>
</comment>
<evidence type="ECO:0000313" key="14">
    <source>
        <dbReference type="Proteomes" id="UP001153954"/>
    </source>
</evidence>
<keyword evidence="10" id="KW-0560">Oxidoreductase</keyword>
<evidence type="ECO:0000256" key="10">
    <source>
        <dbReference type="RuleBase" id="RU363097"/>
    </source>
</evidence>
<evidence type="ECO:0000256" key="4">
    <source>
        <dbReference type="ARBA" id="ARBA00022692"/>
    </source>
</evidence>
<keyword evidence="14" id="KW-1185">Reference proteome</keyword>
<evidence type="ECO:0000256" key="5">
    <source>
        <dbReference type="ARBA" id="ARBA00022857"/>
    </source>
</evidence>
<dbReference type="InterPro" id="IPR036291">
    <property type="entry name" value="NAD(P)-bd_dom_sf"/>
</dbReference>
<proteinExistence type="inferred from homology"/>
<comment type="caution">
    <text evidence="13">The sequence shown here is derived from an EMBL/GenBank/DDBJ whole genome shotgun (WGS) entry which is preliminary data.</text>
</comment>
<dbReference type="EMBL" id="CAKOGL010000024">
    <property type="protein sequence ID" value="CAH2101866.1"/>
    <property type="molecule type" value="Genomic_DNA"/>
</dbReference>
<evidence type="ECO:0000256" key="1">
    <source>
        <dbReference type="ARBA" id="ARBA00004141"/>
    </source>
</evidence>
<dbReference type="SUPFAM" id="SSF51735">
    <property type="entry name" value="NAD(P)-binding Rossmann-fold domains"/>
    <property type="match status" value="1"/>
</dbReference>
<dbReference type="PANTHER" id="PTHR11011:SF60">
    <property type="entry name" value="FATTY ACYL-COA REDUCTASE-RELATED"/>
    <property type="match status" value="1"/>
</dbReference>
<dbReference type="FunFam" id="3.40.50.720:FF:000143">
    <property type="entry name" value="Fatty acyl-CoA reductase"/>
    <property type="match status" value="1"/>
</dbReference>
<comment type="catalytic activity">
    <reaction evidence="9 10">
        <text>a long-chain fatty acyl-CoA + 2 NADPH + 2 H(+) = a long-chain primary fatty alcohol + 2 NADP(+) + CoA</text>
        <dbReference type="Rhea" id="RHEA:52716"/>
        <dbReference type="ChEBI" id="CHEBI:15378"/>
        <dbReference type="ChEBI" id="CHEBI:57287"/>
        <dbReference type="ChEBI" id="CHEBI:57783"/>
        <dbReference type="ChEBI" id="CHEBI:58349"/>
        <dbReference type="ChEBI" id="CHEBI:77396"/>
        <dbReference type="ChEBI" id="CHEBI:83139"/>
        <dbReference type="EC" id="1.2.1.84"/>
    </reaction>
</comment>
<evidence type="ECO:0000313" key="13">
    <source>
        <dbReference type="EMBL" id="CAH2101866.1"/>
    </source>
</evidence>
<feature type="transmembrane region" description="Helical" evidence="10">
    <location>
        <begin position="497"/>
        <end position="515"/>
    </location>
</feature>
<keyword evidence="5 10" id="KW-0521">NADP</keyword>
<evidence type="ECO:0000256" key="9">
    <source>
        <dbReference type="ARBA" id="ARBA00052530"/>
    </source>
</evidence>
<feature type="transmembrane region" description="Helical" evidence="10">
    <location>
        <begin position="384"/>
        <end position="408"/>
    </location>
</feature>